<dbReference type="InterPro" id="IPR037053">
    <property type="entry name" value="Phage_tail_collar_dom_sf"/>
</dbReference>
<gene>
    <name evidence="2" type="ORF">J5474_01260</name>
</gene>
<proteinExistence type="predicted"/>
<reference evidence="2" key="1">
    <citation type="submission" date="2021-03" db="EMBL/GenBank/DDBJ databases">
        <title>Sagittula salina sp. nov. strain M10.9X isolated from the marine waste.</title>
        <authorList>
            <person name="Satari L."/>
            <person name="Molina-Menor E."/>
            <person name="Vidal-Verdu A."/>
            <person name="Pascual J."/>
            <person name="Pereto J."/>
            <person name="Porcar M."/>
        </authorList>
    </citation>
    <scope>NUCLEOTIDE SEQUENCE</scope>
    <source>
        <strain evidence="2">M10.9X</strain>
    </source>
</reference>
<feature type="domain" description="Phage tail collar" evidence="1">
    <location>
        <begin position="15"/>
        <end position="71"/>
    </location>
</feature>
<sequence length="184" mass="18856">MALAAPASAQDTYIGEIKAFPFNWCPRNFALAGGQLLPIASNTALFSLYGSTYGGDGISTFALPNLNGRTPIGTGRGPGLSNRPLGQQGGEARVTLTTPQMPMHVHQMLAAQSPGTQTSPAGATPATGVGPGRGAVYYGTTGTAVHMNAATLSSNGGSSAHENRPPYLVLNWCVAVEGIYPSRP</sequence>
<dbReference type="InterPro" id="IPR011083">
    <property type="entry name" value="Phage_tail_collar_dom"/>
</dbReference>
<organism evidence="2 3">
    <name type="scientific">Sagittula salina</name>
    <dbReference type="NCBI Taxonomy" id="2820268"/>
    <lineage>
        <taxon>Bacteria</taxon>
        <taxon>Pseudomonadati</taxon>
        <taxon>Pseudomonadota</taxon>
        <taxon>Alphaproteobacteria</taxon>
        <taxon>Rhodobacterales</taxon>
        <taxon>Roseobacteraceae</taxon>
        <taxon>Sagittula</taxon>
    </lineage>
</organism>
<accession>A0A940MN90</accession>
<dbReference type="Proteomes" id="UP000675940">
    <property type="component" value="Unassembled WGS sequence"/>
</dbReference>
<dbReference type="AlphaFoldDB" id="A0A940MN90"/>
<dbReference type="Pfam" id="PF07484">
    <property type="entry name" value="Collar"/>
    <property type="match status" value="1"/>
</dbReference>
<dbReference type="Gene3D" id="3.90.1340.10">
    <property type="entry name" value="Phage tail collar domain"/>
    <property type="match status" value="1"/>
</dbReference>
<keyword evidence="3" id="KW-1185">Reference proteome</keyword>
<dbReference type="SUPFAM" id="SSF88874">
    <property type="entry name" value="Receptor-binding domain of short tail fibre protein gp12"/>
    <property type="match status" value="1"/>
</dbReference>
<comment type="caution">
    <text evidence="2">The sequence shown here is derived from an EMBL/GenBank/DDBJ whole genome shotgun (WGS) entry which is preliminary data.</text>
</comment>
<protein>
    <submittedName>
        <fullName evidence="2">Phage tail protein</fullName>
    </submittedName>
</protein>
<evidence type="ECO:0000313" key="2">
    <source>
        <dbReference type="EMBL" id="MBP0481122.1"/>
    </source>
</evidence>
<dbReference type="EMBL" id="JAGISH010000001">
    <property type="protein sequence ID" value="MBP0481122.1"/>
    <property type="molecule type" value="Genomic_DNA"/>
</dbReference>
<name>A0A940MN90_9RHOB</name>
<evidence type="ECO:0000313" key="3">
    <source>
        <dbReference type="Proteomes" id="UP000675940"/>
    </source>
</evidence>
<evidence type="ECO:0000259" key="1">
    <source>
        <dbReference type="Pfam" id="PF07484"/>
    </source>
</evidence>